<proteinExistence type="predicted"/>
<reference evidence="1 2" key="1">
    <citation type="submission" date="2013-05" db="EMBL/GenBank/DDBJ databases">
        <title>Genome assembly of Chondromyces apiculatus DSM 436.</title>
        <authorList>
            <person name="Sharma G."/>
            <person name="Khatri I."/>
            <person name="Kaur C."/>
            <person name="Mayilraj S."/>
            <person name="Subramanian S."/>
        </authorList>
    </citation>
    <scope>NUCLEOTIDE SEQUENCE [LARGE SCALE GENOMIC DNA]</scope>
    <source>
        <strain evidence="1 2">DSM 436</strain>
    </source>
</reference>
<protein>
    <recommendedName>
        <fullName evidence="3">DUF1579 domain-containing protein</fullName>
    </recommendedName>
</protein>
<dbReference type="EMBL" id="ASRX01000034">
    <property type="protein sequence ID" value="EYF04378.1"/>
    <property type="molecule type" value="Genomic_DNA"/>
</dbReference>
<dbReference type="eggNOG" id="ENOG5032XUA">
    <property type="taxonomic scope" value="Bacteria"/>
</dbReference>
<name>A0A017T527_9BACT</name>
<dbReference type="STRING" id="1192034.CAP_4517"/>
<evidence type="ECO:0000313" key="1">
    <source>
        <dbReference type="EMBL" id="EYF04378.1"/>
    </source>
</evidence>
<dbReference type="AlphaFoldDB" id="A0A017T527"/>
<organism evidence="1 2">
    <name type="scientific">Chondromyces apiculatus DSM 436</name>
    <dbReference type="NCBI Taxonomy" id="1192034"/>
    <lineage>
        <taxon>Bacteria</taxon>
        <taxon>Pseudomonadati</taxon>
        <taxon>Myxococcota</taxon>
        <taxon>Polyangia</taxon>
        <taxon>Polyangiales</taxon>
        <taxon>Polyangiaceae</taxon>
        <taxon>Chondromyces</taxon>
    </lineage>
</organism>
<comment type="caution">
    <text evidence="1">The sequence shown here is derived from an EMBL/GenBank/DDBJ whole genome shotgun (WGS) entry which is preliminary data.</text>
</comment>
<dbReference type="Pfam" id="PF07617">
    <property type="entry name" value="DUF1579"/>
    <property type="match status" value="1"/>
</dbReference>
<evidence type="ECO:0008006" key="3">
    <source>
        <dbReference type="Google" id="ProtNLM"/>
    </source>
</evidence>
<dbReference type="Proteomes" id="UP000019678">
    <property type="component" value="Unassembled WGS sequence"/>
</dbReference>
<accession>A0A017T527</accession>
<dbReference type="OrthoDB" id="277821at2"/>
<dbReference type="InterPro" id="IPR011473">
    <property type="entry name" value="DUF1579"/>
</dbReference>
<sequence length="171" mass="19096">MTKITLEESQAERGAHHRLALMVGDWEGTTKVWFRPDELADESPCHGTIRLALGGRFVIHEYEGTLQGKPISGLYILGAHLDEARYQQAWIDTFHMGTGILFSLGDEGSTSGDFRVLGSYGDGEGHRWGWRTVVTIPGSDQLIITHYNIPPEIGEIKAVETVYHRRPRPQG</sequence>
<keyword evidence="2" id="KW-1185">Reference proteome</keyword>
<dbReference type="RefSeq" id="WP_044244203.1">
    <property type="nucleotide sequence ID" value="NZ_ASRX01000034.1"/>
</dbReference>
<gene>
    <name evidence="1" type="ORF">CAP_4517</name>
</gene>
<evidence type="ECO:0000313" key="2">
    <source>
        <dbReference type="Proteomes" id="UP000019678"/>
    </source>
</evidence>